<evidence type="ECO:0000256" key="1">
    <source>
        <dbReference type="ARBA" id="ARBA00008416"/>
    </source>
</evidence>
<dbReference type="PIRSF" id="PIRSF006232">
    <property type="entry name" value="Pirin"/>
    <property type="match status" value="1"/>
</dbReference>
<feature type="domain" description="Pirin C-terminal" evidence="5">
    <location>
        <begin position="175"/>
        <end position="274"/>
    </location>
</feature>
<dbReference type="CDD" id="cd02247">
    <property type="entry name" value="cupin_pirin_C"/>
    <property type="match status" value="1"/>
</dbReference>
<accession>A0AAE3HHW7</accession>
<dbReference type="InterPro" id="IPR008778">
    <property type="entry name" value="Pirin_C_dom"/>
</dbReference>
<evidence type="ECO:0000259" key="5">
    <source>
        <dbReference type="Pfam" id="PF05726"/>
    </source>
</evidence>
<dbReference type="Gene3D" id="2.60.120.10">
    <property type="entry name" value="Jelly Rolls"/>
    <property type="match status" value="2"/>
</dbReference>
<comment type="cofactor">
    <cofactor evidence="2">
        <name>Fe cation</name>
        <dbReference type="ChEBI" id="CHEBI:24875"/>
    </cofactor>
    <text evidence="2">Binds 1 Fe cation per subunit.</text>
</comment>
<feature type="binding site" evidence="2">
    <location>
        <position position="100"/>
    </location>
    <ligand>
        <name>Fe cation</name>
        <dbReference type="ChEBI" id="CHEBI:24875"/>
    </ligand>
</feature>
<evidence type="ECO:0000313" key="7">
    <source>
        <dbReference type="Proteomes" id="UP001204445"/>
    </source>
</evidence>
<feature type="domain" description="Pirin N-terminal" evidence="4">
    <location>
        <begin position="18"/>
        <end position="118"/>
    </location>
</feature>
<name>A0AAE3HHW7_9GAMM</name>
<dbReference type="SUPFAM" id="SSF51182">
    <property type="entry name" value="RmlC-like cupins"/>
    <property type="match status" value="1"/>
</dbReference>
<protein>
    <submittedName>
        <fullName evidence="6">Redox-sensitive bicupin YhaK (Pirin superfamily)</fullName>
    </submittedName>
</protein>
<dbReference type="InterPro" id="IPR012093">
    <property type="entry name" value="Pirin"/>
</dbReference>
<evidence type="ECO:0000256" key="2">
    <source>
        <dbReference type="PIRSR" id="PIRSR006232-1"/>
    </source>
</evidence>
<evidence type="ECO:0000256" key="3">
    <source>
        <dbReference type="RuleBase" id="RU003457"/>
    </source>
</evidence>
<proteinExistence type="inferred from homology"/>
<evidence type="ECO:0000259" key="4">
    <source>
        <dbReference type="Pfam" id="PF02678"/>
    </source>
</evidence>
<dbReference type="EMBL" id="JANUCT010000003">
    <property type="protein sequence ID" value="MCS3902646.1"/>
    <property type="molecule type" value="Genomic_DNA"/>
</dbReference>
<keyword evidence="2" id="KW-0408">Iron</keyword>
<dbReference type="Pfam" id="PF05726">
    <property type="entry name" value="Pirin_C"/>
    <property type="match status" value="1"/>
</dbReference>
<comment type="caution">
    <text evidence="6">The sequence shown here is derived from an EMBL/GenBank/DDBJ whole genome shotgun (WGS) entry which is preliminary data.</text>
</comment>
<dbReference type="PANTHER" id="PTHR13903:SF8">
    <property type="entry name" value="PIRIN"/>
    <property type="match status" value="1"/>
</dbReference>
<dbReference type="GO" id="GO:0046872">
    <property type="term" value="F:metal ion binding"/>
    <property type="evidence" value="ECO:0007669"/>
    <property type="project" value="UniProtKB-KW"/>
</dbReference>
<dbReference type="InterPro" id="IPR014710">
    <property type="entry name" value="RmlC-like_jellyroll"/>
</dbReference>
<dbReference type="InterPro" id="IPR003829">
    <property type="entry name" value="Pirin_N_dom"/>
</dbReference>
<dbReference type="AlphaFoldDB" id="A0AAE3HHW7"/>
<feature type="binding site" evidence="2">
    <location>
        <position position="56"/>
    </location>
    <ligand>
        <name>Fe cation</name>
        <dbReference type="ChEBI" id="CHEBI:24875"/>
    </ligand>
</feature>
<comment type="similarity">
    <text evidence="1 3">Belongs to the pirin family.</text>
</comment>
<dbReference type="InterPro" id="IPR011051">
    <property type="entry name" value="RmlC_Cupin_sf"/>
</dbReference>
<reference evidence="6" key="1">
    <citation type="submission" date="2022-08" db="EMBL/GenBank/DDBJ databases">
        <title>Genomic Encyclopedia of Type Strains, Phase III (KMG-III): the genomes of soil and plant-associated and newly described type strains.</title>
        <authorList>
            <person name="Whitman W."/>
        </authorList>
    </citation>
    <scope>NUCLEOTIDE SEQUENCE</scope>
    <source>
        <strain evidence="6">HMT 1</strain>
    </source>
</reference>
<dbReference type="CDD" id="cd02909">
    <property type="entry name" value="cupin_pirin_N"/>
    <property type="match status" value="1"/>
</dbReference>
<dbReference type="Proteomes" id="UP001204445">
    <property type="component" value="Unassembled WGS sequence"/>
</dbReference>
<evidence type="ECO:0000313" key="6">
    <source>
        <dbReference type="EMBL" id="MCS3902646.1"/>
    </source>
</evidence>
<dbReference type="PANTHER" id="PTHR13903">
    <property type="entry name" value="PIRIN-RELATED"/>
    <property type="match status" value="1"/>
</dbReference>
<dbReference type="RefSeq" id="WP_259054195.1">
    <property type="nucleotide sequence ID" value="NZ_JANUCT010000003.1"/>
</dbReference>
<sequence>MNIQQVYRGIPTQDGAGVSIRRAIGSHLVREIDPFLLLDELHSDNPDDYLAGFPSHPHRGFETITYMLQGNIRHKDSMGNEGLVGSGGVQWMRAGRGIIHSEIPEQSEGLLWGFQIWVNLPAADKFGAPAHYDLPADTIPEFETPAGARVRVIAGYTDDGREGPLQRSDIDLQLFDVRLPADRGFSWSVAPGHTLLVYVYSGELVTPPARYPHGALLVIDASQDWQLVAGEEGAGVLLLAARPIGEPIVRAGPFVLNTEAELRQAIDDFQNGRLVSSDG</sequence>
<dbReference type="Pfam" id="PF02678">
    <property type="entry name" value="Pirin"/>
    <property type="match status" value="1"/>
</dbReference>
<feature type="binding site" evidence="2">
    <location>
        <position position="102"/>
    </location>
    <ligand>
        <name>Fe cation</name>
        <dbReference type="ChEBI" id="CHEBI:24875"/>
    </ligand>
</feature>
<keyword evidence="7" id="KW-1185">Reference proteome</keyword>
<feature type="binding site" evidence="2">
    <location>
        <position position="58"/>
    </location>
    <ligand>
        <name>Fe cation</name>
        <dbReference type="ChEBI" id="CHEBI:24875"/>
    </ligand>
</feature>
<gene>
    <name evidence="6" type="ORF">J2T55_000650</name>
</gene>
<keyword evidence="2" id="KW-0479">Metal-binding</keyword>
<organism evidence="6 7">
    <name type="scientific">Methylohalomonas lacus</name>
    <dbReference type="NCBI Taxonomy" id="398773"/>
    <lineage>
        <taxon>Bacteria</taxon>
        <taxon>Pseudomonadati</taxon>
        <taxon>Pseudomonadota</taxon>
        <taxon>Gammaproteobacteria</taxon>
        <taxon>Methylohalomonadales</taxon>
        <taxon>Methylohalomonadaceae</taxon>
        <taxon>Methylohalomonas</taxon>
    </lineage>
</organism>